<keyword evidence="3" id="KW-1185">Reference proteome</keyword>
<proteinExistence type="predicted"/>
<sequence>MALPGRVLYAVRHSFPFASNGYAVRTHGVARALVQSGCQVVVCTAPGLPWNQPGQGGRRWPNHYQIDGVRYVHTRFEEISGESADARQQRLEAAYAELIRIFKPAAVMAASNWANALPPARAARSAGLPFFYEVRGFWELTRLAAEPSWADSPEYRKAQVLEQGVARRAQRLFTLNRFMRDELVQRGVPAERIDLVPNGFDGWAPAPGGSDALRQRLGITARHVLGYIGSFNAYEGLEDCQFANWSPRSNPLKPPRTTSVC</sequence>
<gene>
    <name evidence="2" type="ORF">G3I74_06230</name>
</gene>
<dbReference type="Gene3D" id="3.40.50.2000">
    <property type="entry name" value="Glycogen Phosphorylase B"/>
    <property type="match status" value="1"/>
</dbReference>
<feature type="domain" description="Glycosyltransferase subfamily 4-like N-terminal" evidence="1">
    <location>
        <begin position="20"/>
        <end position="199"/>
    </location>
</feature>
<protein>
    <submittedName>
        <fullName evidence="2">Glycosyltransferase</fullName>
    </submittedName>
</protein>
<accession>A0A845VDH7</accession>
<organism evidence="2 3">
    <name type="scientific">Wenzhouxiangella limi</name>
    <dbReference type="NCBI Taxonomy" id="2707351"/>
    <lineage>
        <taxon>Bacteria</taxon>
        <taxon>Pseudomonadati</taxon>
        <taxon>Pseudomonadota</taxon>
        <taxon>Gammaproteobacteria</taxon>
        <taxon>Chromatiales</taxon>
        <taxon>Wenzhouxiangellaceae</taxon>
        <taxon>Wenzhouxiangella</taxon>
    </lineage>
</organism>
<dbReference type="GO" id="GO:0016757">
    <property type="term" value="F:glycosyltransferase activity"/>
    <property type="evidence" value="ECO:0007669"/>
    <property type="project" value="UniProtKB-ARBA"/>
</dbReference>
<comment type="caution">
    <text evidence="2">The sequence shown here is derived from an EMBL/GenBank/DDBJ whole genome shotgun (WGS) entry which is preliminary data.</text>
</comment>
<dbReference type="AlphaFoldDB" id="A0A845VDH7"/>
<dbReference type="SUPFAM" id="SSF53756">
    <property type="entry name" value="UDP-Glycosyltransferase/glycogen phosphorylase"/>
    <property type="match status" value="1"/>
</dbReference>
<name>A0A845VDH7_9GAMM</name>
<evidence type="ECO:0000259" key="1">
    <source>
        <dbReference type="Pfam" id="PF13579"/>
    </source>
</evidence>
<evidence type="ECO:0000313" key="2">
    <source>
        <dbReference type="EMBL" id="NDY95319.1"/>
    </source>
</evidence>
<dbReference type="InterPro" id="IPR028098">
    <property type="entry name" value="Glyco_trans_4-like_N"/>
</dbReference>
<dbReference type="EMBL" id="JAAGSC010000039">
    <property type="protein sequence ID" value="NDY95319.1"/>
    <property type="molecule type" value="Genomic_DNA"/>
</dbReference>
<dbReference type="RefSeq" id="WP_164210713.1">
    <property type="nucleotide sequence ID" value="NZ_JAAGSC010000039.1"/>
</dbReference>
<dbReference type="Proteomes" id="UP000484885">
    <property type="component" value="Unassembled WGS sequence"/>
</dbReference>
<dbReference type="Pfam" id="PF13579">
    <property type="entry name" value="Glyco_trans_4_4"/>
    <property type="match status" value="1"/>
</dbReference>
<reference evidence="2 3" key="1">
    <citation type="submission" date="2020-02" db="EMBL/GenBank/DDBJ databases">
        <authorList>
            <person name="Zhang X.-Y."/>
        </authorList>
    </citation>
    <scope>NUCLEOTIDE SEQUENCE [LARGE SCALE GENOMIC DNA]</scope>
    <source>
        <strain evidence="2 3">C33</strain>
    </source>
</reference>
<keyword evidence="2" id="KW-0808">Transferase</keyword>
<evidence type="ECO:0000313" key="3">
    <source>
        <dbReference type="Proteomes" id="UP000484885"/>
    </source>
</evidence>